<feature type="region of interest" description="Disordered" evidence="7">
    <location>
        <begin position="485"/>
        <end position="514"/>
    </location>
</feature>
<keyword evidence="5" id="KW-0804">Transcription</keyword>
<evidence type="ECO:0000256" key="6">
    <source>
        <dbReference type="ARBA" id="ARBA00023242"/>
    </source>
</evidence>
<feature type="compositionally biased region" description="Gly residues" evidence="7">
    <location>
        <begin position="633"/>
        <end position="645"/>
    </location>
</feature>
<evidence type="ECO:0000313" key="9">
    <source>
        <dbReference type="EMBL" id="KXZ41746.1"/>
    </source>
</evidence>
<proteinExistence type="predicted"/>
<organism evidence="9 10">
    <name type="scientific">Gonium pectorale</name>
    <name type="common">Green alga</name>
    <dbReference type="NCBI Taxonomy" id="33097"/>
    <lineage>
        <taxon>Eukaryota</taxon>
        <taxon>Viridiplantae</taxon>
        <taxon>Chlorophyta</taxon>
        <taxon>core chlorophytes</taxon>
        <taxon>Chlorophyceae</taxon>
        <taxon>CS clade</taxon>
        <taxon>Chlamydomonadales</taxon>
        <taxon>Volvocaceae</taxon>
        <taxon>Gonium</taxon>
    </lineage>
</organism>
<feature type="compositionally biased region" description="Acidic residues" evidence="7">
    <location>
        <begin position="864"/>
        <end position="890"/>
    </location>
</feature>
<dbReference type="GO" id="GO:0003700">
    <property type="term" value="F:DNA-binding transcription factor activity"/>
    <property type="evidence" value="ECO:0007669"/>
    <property type="project" value="InterPro"/>
</dbReference>
<evidence type="ECO:0000256" key="2">
    <source>
        <dbReference type="ARBA" id="ARBA00023015"/>
    </source>
</evidence>
<gene>
    <name evidence="9" type="ORF">GPECTOR_297g803</name>
</gene>
<name>A0A150FVW5_GONPE</name>
<comment type="function">
    <text evidence="1">Putative transcription factor.</text>
</comment>
<dbReference type="OrthoDB" id="552509at2759"/>
<evidence type="ECO:0000256" key="4">
    <source>
        <dbReference type="ARBA" id="ARBA00023125"/>
    </source>
</evidence>
<keyword evidence="6" id="KW-0539">Nucleus</keyword>
<reference evidence="10" key="1">
    <citation type="journal article" date="2016" name="Nat. Commun.">
        <title>The Gonium pectorale genome demonstrates co-option of cell cycle regulation during the evolution of multicellularity.</title>
        <authorList>
            <person name="Hanschen E.R."/>
            <person name="Marriage T.N."/>
            <person name="Ferris P.J."/>
            <person name="Hamaji T."/>
            <person name="Toyoda A."/>
            <person name="Fujiyama A."/>
            <person name="Neme R."/>
            <person name="Noguchi H."/>
            <person name="Minakuchi Y."/>
            <person name="Suzuki M."/>
            <person name="Kawai-Toyooka H."/>
            <person name="Smith D.R."/>
            <person name="Sparks H."/>
            <person name="Anderson J."/>
            <person name="Bakaric R."/>
            <person name="Luria V."/>
            <person name="Karger A."/>
            <person name="Kirschner M.W."/>
            <person name="Durand P.M."/>
            <person name="Michod R.E."/>
            <person name="Nozaki H."/>
            <person name="Olson B.J."/>
        </authorList>
    </citation>
    <scope>NUCLEOTIDE SEQUENCE [LARGE SCALE GENOMIC DNA]</scope>
    <source>
        <strain evidence="10">NIES-2863</strain>
    </source>
</reference>
<evidence type="ECO:0000256" key="5">
    <source>
        <dbReference type="ARBA" id="ARBA00023163"/>
    </source>
</evidence>
<feature type="region of interest" description="Disordered" evidence="7">
    <location>
        <begin position="184"/>
        <end position="235"/>
    </location>
</feature>
<dbReference type="STRING" id="33097.A0A150FVW5"/>
<dbReference type="PANTHER" id="PTHR46373:SF2">
    <property type="entry name" value="RWP-RK DOMAIN-CONTAINING PROTEIN"/>
    <property type="match status" value="1"/>
</dbReference>
<dbReference type="Proteomes" id="UP000075714">
    <property type="component" value="Unassembled WGS sequence"/>
</dbReference>
<dbReference type="InterPro" id="IPR003035">
    <property type="entry name" value="RWP-RK_dom"/>
</dbReference>
<feature type="compositionally biased region" description="Low complexity" evidence="7">
    <location>
        <begin position="682"/>
        <end position="692"/>
    </location>
</feature>
<feature type="region of interest" description="Disordered" evidence="7">
    <location>
        <begin position="616"/>
        <end position="697"/>
    </location>
</feature>
<dbReference type="PANTHER" id="PTHR46373">
    <property type="entry name" value="PROTEIN RKD4"/>
    <property type="match status" value="1"/>
</dbReference>
<keyword evidence="3" id="KW-0175">Coiled coil</keyword>
<dbReference type="PROSITE" id="PS51519">
    <property type="entry name" value="RWP_RK"/>
    <property type="match status" value="1"/>
</dbReference>
<feature type="region of interest" description="Disordered" evidence="7">
    <location>
        <begin position="837"/>
        <end position="890"/>
    </location>
</feature>
<keyword evidence="10" id="KW-1185">Reference proteome</keyword>
<evidence type="ECO:0000256" key="1">
    <source>
        <dbReference type="ARBA" id="ARBA00004049"/>
    </source>
</evidence>
<dbReference type="EMBL" id="LSYV01000296">
    <property type="protein sequence ID" value="KXZ41746.1"/>
    <property type="molecule type" value="Genomic_DNA"/>
</dbReference>
<feature type="domain" description="RWP-RK" evidence="8">
    <location>
        <begin position="718"/>
        <end position="802"/>
    </location>
</feature>
<sequence length="890" mass="88860">MLDSGGINMEALLQPPLPQPPADDAGLTEDEKMALMLGSTDFFADGLLDSFSVGPDGPKAAALLSGAGTAAAVLAAPGAGAHAGLAAAAVSASLLCVQSSSQVPGAMQRAGPMEPGTYAFGGPGSPALVRTSVAAAPLGGRTQSSSSDAGGAASAALTAATRLGSIDPLDRLLLDWELGRDQQAAAAATTGGPGAAAGGAGATHEHAPWWQSTSAPPALSLQPQQGRPGQGAGRPLRQLTPAEVVALAAPGGLGARAPATEELGQDALGWDWGPAAKTHSISMPTLPGFGTGPSAPVASYGLAGCSYPDGPASMFGPAPGSPQPASVQRASFTTLRFPLAEREALLPEGVASDRPGPLPATAAGLGGAACRADDQLSPFQTAAATTVLGAVQLGGAGGQPVPAGQQSVNLPILAFPYMKEGRLGQTEHPGLQGSLVGPAGAGGLRAVSEPLWPPRVRGSFAGGVGAAAEPFVDFIATGGADSPLISEAPDARPRAAAGELSAPLPRKLPAAQAQPVRQPMGLQRLQPFGRLAGPLTGVGGGPAVALPTMVAAAASASVEADLRGMRASKRGGWETFGAMGPCDDGDDASQPRGATGAGLQAASVGFPAGAQLAPFGLSPPSQGPLVHRCGSNGQPGGGAASGSDGGPHHGATGTIEAGPTATADDVRPGPGPGPGRNRGKTAAGARAAARAAVSWPDGPTAAFSTAAAVAAGSGEAQGPGAGARVGPARRGAAMVSRHVLKQHYHRPIKAVAKELGLSLSCFKKECRRLGVPRWPARKLGCLARMRDTLMRDASAPAESKKEMLDLMQQNLNEIIDNPDAPMYNQWDRVRHEQYKVRSGCRRSGGAAIAGRRKPAARLRRADSDNDDDDDDDEADVNDSADSEEAGSDEE</sequence>
<protein>
    <recommendedName>
        <fullName evidence="8">RWP-RK domain-containing protein</fullName>
    </recommendedName>
</protein>
<feature type="compositionally biased region" description="Low complexity" evidence="7">
    <location>
        <begin position="219"/>
        <end position="235"/>
    </location>
</feature>
<dbReference type="InterPro" id="IPR044607">
    <property type="entry name" value="RKD-like"/>
</dbReference>
<dbReference type="Pfam" id="PF02042">
    <property type="entry name" value="RWP-RK"/>
    <property type="match status" value="1"/>
</dbReference>
<dbReference type="GO" id="GO:0003677">
    <property type="term" value="F:DNA binding"/>
    <property type="evidence" value="ECO:0007669"/>
    <property type="project" value="UniProtKB-KW"/>
</dbReference>
<keyword evidence="2" id="KW-0805">Transcription regulation</keyword>
<evidence type="ECO:0000259" key="8">
    <source>
        <dbReference type="PROSITE" id="PS51519"/>
    </source>
</evidence>
<comment type="caution">
    <text evidence="9">The sequence shown here is derived from an EMBL/GenBank/DDBJ whole genome shotgun (WGS) entry which is preliminary data.</text>
</comment>
<dbReference type="AlphaFoldDB" id="A0A150FVW5"/>
<evidence type="ECO:0000313" key="10">
    <source>
        <dbReference type="Proteomes" id="UP000075714"/>
    </source>
</evidence>
<keyword evidence="4" id="KW-0238">DNA-binding</keyword>
<evidence type="ECO:0000256" key="7">
    <source>
        <dbReference type="SAM" id="MobiDB-lite"/>
    </source>
</evidence>
<evidence type="ECO:0000256" key="3">
    <source>
        <dbReference type="ARBA" id="ARBA00023054"/>
    </source>
</evidence>
<feature type="compositionally biased region" description="Gly residues" evidence="7">
    <location>
        <begin position="191"/>
        <end position="201"/>
    </location>
</feature>
<accession>A0A150FVW5</accession>